<sequence length="60" mass="6668">MCINCSRRIDTLSSKGRIKAVAYLRTSSSANVGQDKDSERRQREAIDTFVKAAGYEIVDS</sequence>
<accession>W6RAH5</accession>
<name>W6RAH5_9HYPH</name>
<organism evidence="1 2">
    <name type="scientific">Rhizobium favelukesii</name>
    <dbReference type="NCBI Taxonomy" id="348824"/>
    <lineage>
        <taxon>Bacteria</taxon>
        <taxon>Pseudomonadati</taxon>
        <taxon>Pseudomonadota</taxon>
        <taxon>Alphaproteobacteria</taxon>
        <taxon>Hyphomicrobiales</taxon>
        <taxon>Rhizobiaceae</taxon>
        <taxon>Rhizobium/Agrobacterium group</taxon>
        <taxon>Rhizobium</taxon>
    </lineage>
</organism>
<dbReference type="GO" id="GO:0000150">
    <property type="term" value="F:DNA strand exchange activity"/>
    <property type="evidence" value="ECO:0007669"/>
    <property type="project" value="InterPro"/>
</dbReference>
<dbReference type="EMBL" id="HG916852">
    <property type="protein sequence ID" value="CDM58262.1"/>
    <property type="molecule type" value="Genomic_DNA"/>
</dbReference>
<dbReference type="GO" id="GO:0003677">
    <property type="term" value="F:DNA binding"/>
    <property type="evidence" value="ECO:0007669"/>
    <property type="project" value="InterPro"/>
</dbReference>
<reference evidence="1" key="1">
    <citation type="submission" date="2013-11" db="EMBL/GenBank/DDBJ databases">
        <title>Draft genome sequence of the broad-host-range Rhizobium sp. LPU83 strain, a member of the low-genetic diversity Oregon-like Rhizobium sp. group.</title>
        <authorList>
            <person name="Wibberg D."/>
            <person name="Puehler A."/>
            <person name="Schlueter A."/>
        </authorList>
    </citation>
    <scope>NUCLEOTIDE SEQUENCE [LARGE SCALE GENOMIC DNA]</scope>
    <source>
        <strain evidence="1">LPU83</strain>
    </source>
</reference>
<dbReference type="PATRIC" id="fig|348824.6.peg.2813"/>
<dbReference type="Proteomes" id="UP000019443">
    <property type="component" value="Chromosome"/>
</dbReference>
<dbReference type="KEGG" id="rhl:LPU83_2609"/>
<proteinExistence type="predicted"/>
<dbReference type="eggNOG" id="COG1961">
    <property type="taxonomic scope" value="Bacteria"/>
</dbReference>
<dbReference type="Gene3D" id="3.40.50.1390">
    <property type="entry name" value="Resolvase, N-terminal catalytic domain"/>
    <property type="match status" value="1"/>
</dbReference>
<keyword evidence="2" id="KW-1185">Reference proteome</keyword>
<dbReference type="AlphaFoldDB" id="W6RAH5"/>
<dbReference type="InterPro" id="IPR036162">
    <property type="entry name" value="Resolvase-like_N_sf"/>
</dbReference>
<protein>
    <recommendedName>
        <fullName evidence="3">Resolvase/invertase-type recombinase catalytic domain-containing protein</fullName>
    </recommendedName>
</protein>
<dbReference type="HOGENOM" id="CLU_2938626_0_0_5"/>
<evidence type="ECO:0008006" key="3">
    <source>
        <dbReference type="Google" id="ProtNLM"/>
    </source>
</evidence>
<evidence type="ECO:0000313" key="1">
    <source>
        <dbReference type="EMBL" id="CDM58262.1"/>
    </source>
</evidence>
<gene>
    <name evidence="1" type="ORF">LPU83_2609</name>
</gene>
<evidence type="ECO:0000313" key="2">
    <source>
        <dbReference type="Proteomes" id="UP000019443"/>
    </source>
</evidence>